<dbReference type="PANTHER" id="PTHR31528">
    <property type="entry name" value="4-AMINO-5-HYDROXYMETHYL-2-METHYLPYRIMIDINE PHOSPHATE SYNTHASE THI11-RELATED"/>
    <property type="match status" value="1"/>
</dbReference>
<proteinExistence type="predicted"/>
<evidence type="ECO:0000259" key="2">
    <source>
        <dbReference type="Pfam" id="PF09084"/>
    </source>
</evidence>
<sequence length="339" mass="35758">MPLFTRIMALASTACAILFSAPQADAETLTLMTGGASKIVYLPVTLASRLGYFRDEGLDVEILSEPAGVDTATELIAGAVQGAVGFYDHTIDLQSRGMEVEAIVVLAQSAGLAELASTKVAQPMQSMADARGRRLGVTGFGASTHFLSRYLAQQAGLAASVYTVVPIGPDNGFVDAMMKGSIDAGMVEEPTASRLLASGTAHMLVDMRSIEGTRAALGGPYAGACVYAQRKWVASHPDETRHLVRALTRALAFIASHSASEIMAVLPKDFVGPNESLYREALAASIPSFSRDGRMPDGAPQTVLSVLTAVDPSILPRHVDLARTYTNRFADEANAMPAR</sequence>
<keyword evidence="1" id="KW-0732">Signal</keyword>
<dbReference type="Proteomes" id="UP000199706">
    <property type="component" value="Unassembled WGS sequence"/>
</dbReference>
<feature type="domain" description="SsuA/THI5-like" evidence="2">
    <location>
        <begin position="42"/>
        <end position="257"/>
    </location>
</feature>
<dbReference type="Pfam" id="PF09084">
    <property type="entry name" value="NMT1"/>
    <property type="match status" value="1"/>
</dbReference>
<feature type="signal peptide" evidence="1">
    <location>
        <begin position="1"/>
        <end position="26"/>
    </location>
</feature>
<dbReference type="OrthoDB" id="9806288at2"/>
<dbReference type="InterPro" id="IPR027939">
    <property type="entry name" value="NMT1/THI5"/>
</dbReference>
<dbReference type="RefSeq" id="WP_090683241.1">
    <property type="nucleotide sequence ID" value="NZ_FNCJ01000003.1"/>
</dbReference>
<evidence type="ECO:0000313" key="4">
    <source>
        <dbReference type="Proteomes" id="UP000199706"/>
    </source>
</evidence>
<dbReference type="InterPro" id="IPR015168">
    <property type="entry name" value="SsuA/THI5"/>
</dbReference>
<dbReference type="SUPFAM" id="SSF53850">
    <property type="entry name" value="Periplasmic binding protein-like II"/>
    <property type="match status" value="1"/>
</dbReference>
<organism evidence="3 4">
    <name type="scientific">Paraburkholderia phenazinium</name>
    <dbReference type="NCBI Taxonomy" id="60549"/>
    <lineage>
        <taxon>Bacteria</taxon>
        <taxon>Pseudomonadati</taxon>
        <taxon>Pseudomonadota</taxon>
        <taxon>Betaproteobacteria</taxon>
        <taxon>Burkholderiales</taxon>
        <taxon>Burkholderiaceae</taxon>
        <taxon>Paraburkholderia</taxon>
    </lineage>
</organism>
<accession>A0A1G7TSI0</accession>
<dbReference type="AlphaFoldDB" id="A0A1G7TSI0"/>
<gene>
    <name evidence="3" type="ORF">SAMN05216466_103146</name>
</gene>
<feature type="chain" id="PRO_5011495111" evidence="1">
    <location>
        <begin position="27"/>
        <end position="339"/>
    </location>
</feature>
<evidence type="ECO:0000313" key="3">
    <source>
        <dbReference type="EMBL" id="SDG38296.1"/>
    </source>
</evidence>
<dbReference type="EMBL" id="FNCJ01000003">
    <property type="protein sequence ID" value="SDG38296.1"/>
    <property type="molecule type" value="Genomic_DNA"/>
</dbReference>
<protein>
    <submittedName>
        <fullName evidence="3">NitT/TauT family transport system substrate-binding protein</fullName>
    </submittedName>
</protein>
<dbReference type="Gene3D" id="3.40.190.10">
    <property type="entry name" value="Periplasmic binding protein-like II"/>
    <property type="match status" value="2"/>
</dbReference>
<reference evidence="3 4" key="1">
    <citation type="submission" date="2016-10" db="EMBL/GenBank/DDBJ databases">
        <authorList>
            <person name="de Groot N.N."/>
        </authorList>
    </citation>
    <scope>NUCLEOTIDE SEQUENCE [LARGE SCALE GENOMIC DNA]</scope>
    <source>
        <strain evidence="3 4">LMG 2247</strain>
    </source>
</reference>
<name>A0A1G7TSI0_9BURK</name>
<dbReference type="GO" id="GO:0009228">
    <property type="term" value="P:thiamine biosynthetic process"/>
    <property type="evidence" value="ECO:0007669"/>
    <property type="project" value="InterPro"/>
</dbReference>
<dbReference type="PANTHER" id="PTHR31528:SF15">
    <property type="entry name" value="RIBOFLAVIN-BINDING PROTEIN RIBY"/>
    <property type="match status" value="1"/>
</dbReference>
<evidence type="ECO:0000256" key="1">
    <source>
        <dbReference type="SAM" id="SignalP"/>
    </source>
</evidence>